<sequence>MLQFNSDWRFDSPGTVAPDVVGNIIQHVIGRVVADCSRKHILEIFKRRFAQSVGTTTGVSSTESWAESDLETFMFRSAEQNTVLFIEALYDALIDIESLGVGAVIPPWPYINKFLSKSGFAIFPPDLIPTKEFKAIHVPLNVPSLDAKANEIIQRSLSDSEHMLASGKNRAAVQEILWLLETVSTAFRGADFPDGNVTGKYFSKIIGDLRRLNRGLTLDRVNIWLENIYGYLSAPDGGGIRHGATLDTHDELTSGEARLYCDLSRSYITFLLHEHTRLQNQRF</sequence>
<comment type="caution">
    <text evidence="1">The sequence shown here is derived from an EMBL/GenBank/DDBJ whole genome shotgun (WGS) entry which is preliminary data.</text>
</comment>
<protein>
    <submittedName>
        <fullName evidence="1">Uncharacterized protein</fullName>
    </submittedName>
</protein>
<evidence type="ECO:0000313" key="1">
    <source>
        <dbReference type="EMBL" id="NWD45368.1"/>
    </source>
</evidence>
<accession>A0AAJ3LJG8</accession>
<evidence type="ECO:0000313" key="2">
    <source>
        <dbReference type="Proteomes" id="UP000546584"/>
    </source>
</evidence>
<dbReference type="RefSeq" id="WP_177027223.1">
    <property type="nucleotide sequence ID" value="NZ_JACAQR010000047.1"/>
</dbReference>
<gene>
    <name evidence="1" type="ORF">HX826_26155</name>
</gene>
<reference evidence="1 2" key="1">
    <citation type="submission" date="2020-04" db="EMBL/GenBank/DDBJ databases">
        <title>Molecular characterization of pseudomonads from Agaricus bisporus reveal novel blotch 2 pathogens in Western Europe.</title>
        <authorList>
            <person name="Taparia T."/>
            <person name="Krijger M."/>
            <person name="Haynes E."/>
            <person name="Elpinstone J.G."/>
            <person name="Noble R."/>
            <person name="Van Der Wolf J."/>
        </authorList>
    </citation>
    <scope>NUCLEOTIDE SEQUENCE [LARGE SCALE GENOMIC DNA]</scope>
    <source>
        <strain evidence="1 2">IPO3753</strain>
    </source>
</reference>
<organism evidence="1 2">
    <name type="scientific">Pseudomonas yamanorum</name>
    <dbReference type="NCBI Taxonomy" id="515393"/>
    <lineage>
        <taxon>Bacteria</taxon>
        <taxon>Pseudomonadati</taxon>
        <taxon>Pseudomonadota</taxon>
        <taxon>Gammaproteobacteria</taxon>
        <taxon>Pseudomonadales</taxon>
        <taxon>Pseudomonadaceae</taxon>
        <taxon>Pseudomonas</taxon>
    </lineage>
</organism>
<dbReference type="Proteomes" id="UP000546584">
    <property type="component" value="Unassembled WGS sequence"/>
</dbReference>
<proteinExistence type="predicted"/>
<name>A0AAJ3LJG8_9PSED</name>
<dbReference type="AlphaFoldDB" id="A0AAJ3LJG8"/>
<dbReference type="EMBL" id="JACAQR010000047">
    <property type="protein sequence ID" value="NWD45368.1"/>
    <property type="molecule type" value="Genomic_DNA"/>
</dbReference>